<name>A0A0F9HJH8_9ZZZZ</name>
<dbReference type="PANTHER" id="PTHR43542:SF1">
    <property type="entry name" value="METHYLTRANSFERASE"/>
    <property type="match status" value="1"/>
</dbReference>
<accession>A0A0F9HJH8</accession>
<comment type="caution">
    <text evidence="3">The sequence shown here is derived from an EMBL/GenBank/DDBJ whole genome shotgun (WGS) entry which is preliminary data.</text>
</comment>
<dbReference type="GO" id="GO:0031167">
    <property type="term" value="P:rRNA methylation"/>
    <property type="evidence" value="ECO:0007669"/>
    <property type="project" value="InterPro"/>
</dbReference>
<dbReference type="PIRSF" id="PIRSF004553">
    <property type="entry name" value="CHP00095"/>
    <property type="match status" value="1"/>
</dbReference>
<gene>
    <name evidence="3" type="ORF">LCGC14_1697220</name>
</gene>
<keyword evidence="2" id="KW-0808">Transferase</keyword>
<dbReference type="EMBL" id="LAZR01014935">
    <property type="protein sequence ID" value="KKM15322.1"/>
    <property type="molecule type" value="Genomic_DNA"/>
</dbReference>
<dbReference type="CDD" id="cd02440">
    <property type="entry name" value="AdoMet_MTases"/>
    <property type="match status" value="1"/>
</dbReference>
<dbReference type="AlphaFoldDB" id="A0A0F9HJH8"/>
<dbReference type="SUPFAM" id="SSF53335">
    <property type="entry name" value="S-adenosyl-L-methionine-dependent methyltransferases"/>
    <property type="match status" value="1"/>
</dbReference>
<dbReference type="PANTHER" id="PTHR43542">
    <property type="entry name" value="METHYLTRANSFERASE"/>
    <property type="match status" value="1"/>
</dbReference>
<evidence type="ECO:0000313" key="3">
    <source>
        <dbReference type="EMBL" id="KKM15322.1"/>
    </source>
</evidence>
<proteinExistence type="predicted"/>
<protein>
    <recommendedName>
        <fullName evidence="4">16S rRNA (Guanine(966)-N(2))-methyltransferase RsmD</fullName>
    </recommendedName>
</protein>
<dbReference type="NCBIfam" id="TIGR00095">
    <property type="entry name" value="16S rRNA (guanine(966)-N(2))-methyltransferase RsmD"/>
    <property type="match status" value="1"/>
</dbReference>
<evidence type="ECO:0000256" key="2">
    <source>
        <dbReference type="ARBA" id="ARBA00022679"/>
    </source>
</evidence>
<evidence type="ECO:0000256" key="1">
    <source>
        <dbReference type="ARBA" id="ARBA00022603"/>
    </source>
</evidence>
<dbReference type="GO" id="GO:0008168">
    <property type="term" value="F:methyltransferase activity"/>
    <property type="evidence" value="ECO:0007669"/>
    <property type="project" value="UniProtKB-KW"/>
</dbReference>
<organism evidence="3">
    <name type="scientific">marine sediment metagenome</name>
    <dbReference type="NCBI Taxonomy" id="412755"/>
    <lineage>
        <taxon>unclassified sequences</taxon>
        <taxon>metagenomes</taxon>
        <taxon>ecological metagenomes</taxon>
    </lineage>
</organism>
<evidence type="ECO:0008006" key="4">
    <source>
        <dbReference type="Google" id="ProtNLM"/>
    </source>
</evidence>
<dbReference type="InterPro" id="IPR004398">
    <property type="entry name" value="RNA_MeTrfase_RsmD"/>
</dbReference>
<dbReference type="Pfam" id="PF03602">
    <property type="entry name" value="Cons_hypoth95"/>
    <property type="match status" value="1"/>
</dbReference>
<dbReference type="InterPro" id="IPR029063">
    <property type="entry name" value="SAM-dependent_MTases_sf"/>
</dbReference>
<keyword evidence="1" id="KW-0489">Methyltransferase</keyword>
<reference evidence="3" key="1">
    <citation type="journal article" date="2015" name="Nature">
        <title>Complex archaea that bridge the gap between prokaryotes and eukaryotes.</title>
        <authorList>
            <person name="Spang A."/>
            <person name="Saw J.H."/>
            <person name="Jorgensen S.L."/>
            <person name="Zaremba-Niedzwiedzka K."/>
            <person name="Martijn J."/>
            <person name="Lind A.E."/>
            <person name="van Eijk R."/>
            <person name="Schleper C."/>
            <person name="Guy L."/>
            <person name="Ettema T.J."/>
        </authorList>
    </citation>
    <scope>NUCLEOTIDE SEQUENCE</scope>
</reference>
<sequence>MSLKIIAGKFKGKKLLTTKDIRPATSLVRGSIFNISQNFIENASFLDIFSGSGALGLEALSRGARKATFIDKNFKSCQIIKKNIKALGVEDQTKIVQKDAMQAIKTLEGSFDIITIDPPFIIYKENPTYINSLLSLLETLNLITQNSLIFLEEPTYSKRDPNIEDLNLLNKRKYGSCFLLEYACKKALFN</sequence>
<dbReference type="Gene3D" id="3.40.50.150">
    <property type="entry name" value="Vaccinia Virus protein VP39"/>
    <property type="match status" value="1"/>
</dbReference>